<comment type="subcellular location">
    <subcellularLocation>
        <location evidence="1">Endomembrane system</location>
    </subcellularLocation>
</comment>
<organism evidence="7 8">
    <name type="scientific">Triparma laevis f. inornata</name>
    <dbReference type="NCBI Taxonomy" id="1714386"/>
    <lineage>
        <taxon>Eukaryota</taxon>
        <taxon>Sar</taxon>
        <taxon>Stramenopiles</taxon>
        <taxon>Ochrophyta</taxon>
        <taxon>Bolidophyceae</taxon>
        <taxon>Parmales</taxon>
        <taxon>Triparmaceae</taxon>
        <taxon>Triparma</taxon>
    </lineage>
</organism>
<dbReference type="EMBL" id="BLQM01000023">
    <property type="protein sequence ID" value="GMH51891.1"/>
    <property type="molecule type" value="Genomic_DNA"/>
</dbReference>
<evidence type="ECO:0000313" key="8">
    <source>
        <dbReference type="Proteomes" id="UP001162640"/>
    </source>
</evidence>
<feature type="domain" description="AP-4 complex subunit epsilon-1 C-terminal" evidence="6">
    <location>
        <begin position="925"/>
        <end position="1028"/>
    </location>
</feature>
<proteinExistence type="predicted"/>
<evidence type="ECO:0000256" key="2">
    <source>
        <dbReference type="ARBA" id="ARBA00022448"/>
    </source>
</evidence>
<keyword evidence="3" id="KW-0653">Protein transport</keyword>
<dbReference type="SMART" id="SM01356">
    <property type="entry name" value="AP4E_app_platf"/>
    <property type="match status" value="1"/>
</dbReference>
<dbReference type="InterPro" id="IPR016024">
    <property type="entry name" value="ARM-type_fold"/>
</dbReference>
<dbReference type="Gene3D" id="1.25.10.10">
    <property type="entry name" value="Leucine-rich Repeat Variant"/>
    <property type="match status" value="1"/>
</dbReference>
<dbReference type="SUPFAM" id="SSF48371">
    <property type="entry name" value="ARM repeat"/>
    <property type="match status" value="1"/>
</dbReference>
<feature type="compositionally biased region" description="Low complexity" evidence="5">
    <location>
        <begin position="692"/>
        <end position="705"/>
    </location>
</feature>
<dbReference type="InterPro" id="IPR050840">
    <property type="entry name" value="Adaptor_Complx_Large_Subunit"/>
</dbReference>
<dbReference type="Proteomes" id="UP001162640">
    <property type="component" value="Unassembled WGS sequence"/>
</dbReference>
<dbReference type="GO" id="GO:0016192">
    <property type="term" value="P:vesicle-mediated transport"/>
    <property type="evidence" value="ECO:0007669"/>
    <property type="project" value="InterPro"/>
</dbReference>
<dbReference type="AlphaFoldDB" id="A0A9W6ZG19"/>
<gene>
    <name evidence="7" type="ORF">TL16_g01113</name>
</gene>
<name>A0A9W6ZG19_9STRA</name>
<keyword evidence="2" id="KW-0813">Transport</keyword>
<feature type="compositionally biased region" description="Pro residues" evidence="5">
    <location>
        <begin position="837"/>
        <end position="847"/>
    </location>
</feature>
<feature type="compositionally biased region" description="Low complexity" evidence="5">
    <location>
        <begin position="827"/>
        <end position="836"/>
    </location>
</feature>
<dbReference type="GO" id="GO:0006886">
    <property type="term" value="P:intracellular protein transport"/>
    <property type="evidence" value="ECO:0007669"/>
    <property type="project" value="InterPro"/>
</dbReference>
<accession>A0A9W6ZG19</accession>
<evidence type="ECO:0000256" key="3">
    <source>
        <dbReference type="ARBA" id="ARBA00022927"/>
    </source>
</evidence>
<protein>
    <recommendedName>
        <fullName evidence="6">AP-4 complex subunit epsilon-1 C-terminal domain-containing protein</fullName>
    </recommendedName>
</protein>
<sequence length="1030" mass="109716">MSGSHLSRDFFALVKAIGESKSKQEEDRIILGEIQTLKKILSGGKGSDNGSAGSAKKKAKEYLVRLMYVEMLGHDGSFGYIKAVELAAAQSIVHKRTGYLACGACLSPDHEFSSNILEVCSALTAVVRLITTDMVATVVNDVTKLLSHQNDLVRKKSIIALHRLHQLDESNITSQDLTGHLRRILCDRDPSVMGASLCVIEKMTIKDAAPFKDLVPSLVSILKQGMKSKAPRFAISTSNTLAALALAAPLSPVVEHRLPSEFDYHRVPAPWLQMKLVRILSLLGKGDKSSSEGMYAILADAVKRADTGINAGFAIVYEVVKAVTIIYPNTTLLDVAAEAISRFMDSSNHNLKYLGVTGLAMIVKDHPQYAAAHQLAVVECLDDPDETLQRKTLDLLFSMCNPVNCEFIATKLLSFLKDTSDEFLRKDLTKKIVVISERYAPNQQWYISTIITLFSIPGAGELVNPEIAQNLMSLLAEGGGDDDEEEDNAMRMAAVETFVNLLDEPQMPPILLQTLAWSLGEYAFLLEDIELSEIIEDLCKLARRTVIGESSRRYLVTAVFKLVSQLGTCPPCAAHLVDDYTKSRDPILQQSCIEFQSLITENVQLLTEVFPVDASCEDVGADENLSIVQGFVDQALAKGMNPYSPPDEADSDEEEDGAGQASKPVFNITPYEKPSAQPQQYQQQQAINPSFSSSTDTSGGASMSSGGAGGDGGVQLGGGGDVGLRLSGVANVWGPNMEVKKQEPVVVEKKPEPVMQPMVEDIPAPVAASAFVAVEEQKAKELTDKEKMAMALFGGLGGGGGGGGGAKERRGSTGKSKLEAMREKKAAAAAGTVPGSAPVPVPTPAPAPSDAGMDLLDMTFDGPTEVVVASPPTAVLGFDGGGDLLSPAPSPAPAPTPVAGNNDPFGVLNEPASLEAFSYESVNVVPLPIDTAGFGSRWGQCGFQKKASVKTPNRINSLDDIPAVLPGFGFHPVETIVKTSEAIAAGVVGGDGLILLHFKVKGGGLGVDVTVKANNPTIGEKCFEYMLENM</sequence>
<dbReference type="Pfam" id="PF14807">
    <property type="entry name" value="AP4E_app_platf"/>
    <property type="match status" value="1"/>
</dbReference>
<feature type="compositionally biased region" description="Acidic residues" evidence="5">
    <location>
        <begin position="647"/>
        <end position="657"/>
    </location>
</feature>
<dbReference type="Pfam" id="PF01602">
    <property type="entry name" value="Adaptin_N"/>
    <property type="match status" value="1"/>
</dbReference>
<dbReference type="PANTHER" id="PTHR22780">
    <property type="entry name" value="ADAPTIN, ALPHA/GAMMA/EPSILON"/>
    <property type="match status" value="1"/>
</dbReference>
<feature type="compositionally biased region" description="Gly residues" evidence="5">
    <location>
        <begin position="706"/>
        <end position="716"/>
    </location>
</feature>
<comment type="caution">
    <text evidence="7">The sequence shown here is derived from an EMBL/GenBank/DDBJ whole genome shotgun (WGS) entry which is preliminary data.</text>
</comment>
<dbReference type="InterPro" id="IPR028269">
    <property type="entry name" value="AP4E1_C"/>
</dbReference>
<feature type="compositionally biased region" description="Gly residues" evidence="5">
    <location>
        <begin position="796"/>
        <end position="805"/>
    </location>
</feature>
<evidence type="ECO:0000256" key="4">
    <source>
        <dbReference type="ARBA" id="ARBA00023136"/>
    </source>
</evidence>
<keyword evidence="4" id="KW-0472">Membrane</keyword>
<dbReference type="InterPro" id="IPR002553">
    <property type="entry name" value="Clathrin/coatomer_adapt-like_N"/>
</dbReference>
<feature type="compositionally biased region" description="Basic and acidic residues" evidence="5">
    <location>
        <begin position="806"/>
        <end position="826"/>
    </location>
</feature>
<evidence type="ECO:0000313" key="7">
    <source>
        <dbReference type="EMBL" id="GMH51891.1"/>
    </source>
</evidence>
<evidence type="ECO:0000259" key="6">
    <source>
        <dbReference type="SMART" id="SM01356"/>
    </source>
</evidence>
<feature type="region of interest" description="Disordered" evidence="5">
    <location>
        <begin position="638"/>
        <end position="716"/>
    </location>
</feature>
<dbReference type="InterPro" id="IPR011989">
    <property type="entry name" value="ARM-like"/>
</dbReference>
<dbReference type="GO" id="GO:0030117">
    <property type="term" value="C:membrane coat"/>
    <property type="evidence" value="ECO:0007669"/>
    <property type="project" value="InterPro"/>
</dbReference>
<evidence type="ECO:0000256" key="1">
    <source>
        <dbReference type="ARBA" id="ARBA00004308"/>
    </source>
</evidence>
<dbReference type="GO" id="GO:0012505">
    <property type="term" value="C:endomembrane system"/>
    <property type="evidence" value="ECO:0007669"/>
    <property type="project" value="UniProtKB-SubCell"/>
</dbReference>
<evidence type="ECO:0000256" key="5">
    <source>
        <dbReference type="SAM" id="MobiDB-lite"/>
    </source>
</evidence>
<feature type="region of interest" description="Disordered" evidence="5">
    <location>
        <begin position="796"/>
        <end position="850"/>
    </location>
</feature>
<reference evidence="8" key="1">
    <citation type="journal article" date="2023" name="Commun. Biol.">
        <title>Genome analysis of Parmales, the sister group of diatoms, reveals the evolutionary specialization of diatoms from phago-mixotrophs to photoautotrophs.</title>
        <authorList>
            <person name="Ban H."/>
            <person name="Sato S."/>
            <person name="Yoshikawa S."/>
            <person name="Yamada K."/>
            <person name="Nakamura Y."/>
            <person name="Ichinomiya M."/>
            <person name="Sato N."/>
            <person name="Blanc-Mathieu R."/>
            <person name="Endo H."/>
            <person name="Kuwata A."/>
            <person name="Ogata H."/>
        </authorList>
    </citation>
    <scope>NUCLEOTIDE SEQUENCE [LARGE SCALE GENOMIC DNA]</scope>
</reference>